<reference evidence="1 2" key="1">
    <citation type="submission" date="2019-10" db="EMBL/GenBank/DDBJ databases">
        <authorList>
            <person name="Wang R."/>
        </authorList>
    </citation>
    <scope>NUCLEOTIDE SEQUENCE [LARGE SCALE GENOMIC DNA]</scope>
    <source>
        <strain evidence="1 2">ATCC 19377</strain>
    </source>
</reference>
<accession>A0A5P9XR30</accession>
<sequence>MATCSIAFHKMEKWYERIVRWLHYLAPVADLSARLWVARIFWMAGMVKLQSMTATVALFRYYVSRAIASSRVGSLSGYGH</sequence>
<dbReference type="KEGG" id="atx:GCD22_02252"/>
<proteinExistence type="predicted"/>
<gene>
    <name evidence="1" type="ORF">GCD22_02252</name>
</gene>
<evidence type="ECO:0000313" key="1">
    <source>
        <dbReference type="EMBL" id="QFX96471.1"/>
    </source>
</evidence>
<organism evidence="1 2">
    <name type="scientific">Acidithiobacillus thiooxidans ATCC 19377</name>
    <dbReference type="NCBI Taxonomy" id="637390"/>
    <lineage>
        <taxon>Bacteria</taxon>
        <taxon>Pseudomonadati</taxon>
        <taxon>Pseudomonadota</taxon>
        <taxon>Acidithiobacillia</taxon>
        <taxon>Acidithiobacillales</taxon>
        <taxon>Acidithiobacillaceae</taxon>
        <taxon>Acidithiobacillus</taxon>
    </lineage>
</organism>
<evidence type="ECO:0000313" key="2">
    <source>
        <dbReference type="Proteomes" id="UP000363590"/>
    </source>
</evidence>
<dbReference type="RefSeq" id="WP_211371663.1">
    <property type="nucleotide sequence ID" value="NZ_CP045571.1"/>
</dbReference>
<dbReference type="GeneID" id="64728668"/>
<protein>
    <submittedName>
        <fullName evidence="1">Membrane protein</fullName>
    </submittedName>
</protein>
<dbReference type="AlphaFoldDB" id="A0A5P9XR30"/>
<dbReference type="Proteomes" id="UP000363590">
    <property type="component" value="Chromosome"/>
</dbReference>
<name>A0A5P9XR30_ACITH</name>
<dbReference type="EMBL" id="CP045571">
    <property type="protein sequence ID" value="QFX96471.1"/>
    <property type="molecule type" value="Genomic_DNA"/>
</dbReference>